<protein>
    <submittedName>
        <fullName evidence="1">Uncharacterized protein</fullName>
    </submittedName>
</protein>
<name>A0A3M7RQU1_BRAPC</name>
<proteinExistence type="predicted"/>
<gene>
    <name evidence="1" type="ORF">BpHYR1_047019</name>
</gene>
<comment type="caution">
    <text evidence="1">The sequence shown here is derived from an EMBL/GenBank/DDBJ whole genome shotgun (WGS) entry which is preliminary data.</text>
</comment>
<dbReference type="AlphaFoldDB" id="A0A3M7RQU1"/>
<dbReference type="Proteomes" id="UP000276133">
    <property type="component" value="Unassembled WGS sequence"/>
</dbReference>
<reference evidence="1 2" key="1">
    <citation type="journal article" date="2018" name="Sci. Rep.">
        <title>Genomic signatures of local adaptation to the degree of environmental predictability in rotifers.</title>
        <authorList>
            <person name="Franch-Gras L."/>
            <person name="Hahn C."/>
            <person name="Garcia-Roger E.M."/>
            <person name="Carmona M.J."/>
            <person name="Serra M."/>
            <person name="Gomez A."/>
        </authorList>
    </citation>
    <scope>NUCLEOTIDE SEQUENCE [LARGE SCALE GENOMIC DNA]</scope>
    <source>
        <strain evidence="1">HYR1</strain>
    </source>
</reference>
<evidence type="ECO:0000313" key="2">
    <source>
        <dbReference type="Proteomes" id="UP000276133"/>
    </source>
</evidence>
<evidence type="ECO:0000313" key="1">
    <source>
        <dbReference type="EMBL" id="RNA25911.1"/>
    </source>
</evidence>
<sequence>MFKLSWKVVDLQTECKKLKDFKPEILIADEAKAITTGLLQNANNLNNGKIFLNLNKYFPLTKWLDVLLGVALGNILQEKINKPFFTENPIIRFIYLLKKN</sequence>
<accession>A0A3M7RQU1</accession>
<keyword evidence="2" id="KW-1185">Reference proteome</keyword>
<dbReference type="EMBL" id="REGN01002838">
    <property type="protein sequence ID" value="RNA25911.1"/>
    <property type="molecule type" value="Genomic_DNA"/>
</dbReference>
<organism evidence="1 2">
    <name type="scientific">Brachionus plicatilis</name>
    <name type="common">Marine rotifer</name>
    <name type="synonym">Brachionus muelleri</name>
    <dbReference type="NCBI Taxonomy" id="10195"/>
    <lineage>
        <taxon>Eukaryota</taxon>
        <taxon>Metazoa</taxon>
        <taxon>Spiralia</taxon>
        <taxon>Gnathifera</taxon>
        <taxon>Rotifera</taxon>
        <taxon>Eurotatoria</taxon>
        <taxon>Monogononta</taxon>
        <taxon>Pseudotrocha</taxon>
        <taxon>Ploima</taxon>
        <taxon>Brachionidae</taxon>
        <taxon>Brachionus</taxon>
    </lineage>
</organism>